<keyword evidence="5" id="KW-0804">Transcription</keyword>
<evidence type="ECO:0000256" key="4">
    <source>
        <dbReference type="ARBA" id="ARBA00048142"/>
    </source>
</evidence>
<dbReference type="SUPFAM" id="SSF51730">
    <property type="entry name" value="FAD-linked oxidoreductase"/>
    <property type="match status" value="1"/>
</dbReference>
<evidence type="ECO:0000259" key="10">
    <source>
        <dbReference type="Pfam" id="PF18327"/>
    </source>
</evidence>
<dbReference type="Proteomes" id="UP000503096">
    <property type="component" value="Chromosome"/>
</dbReference>
<dbReference type="InterPro" id="IPR041349">
    <property type="entry name" value="PRODH"/>
</dbReference>
<keyword evidence="2 5" id="KW-0560">Oxidoreductase</keyword>
<name>A0A6M4H953_9PROT</name>
<evidence type="ECO:0000259" key="8">
    <source>
        <dbReference type="Pfam" id="PF01619"/>
    </source>
</evidence>
<dbReference type="GO" id="GO:0003677">
    <property type="term" value="F:DNA binding"/>
    <property type="evidence" value="ECO:0007669"/>
    <property type="project" value="UniProtKB-KW"/>
</dbReference>
<dbReference type="EC" id="1.2.1.88" evidence="5"/>
<dbReference type="RefSeq" id="WP_171163952.1">
    <property type="nucleotide sequence ID" value="NZ_CP053073.1"/>
</dbReference>
<reference evidence="11 12" key="1">
    <citation type="submission" date="2020-04" db="EMBL/GenBank/DDBJ databases">
        <title>Usitatibacter rugosus gen. nov., sp. nov. and Usitatibacter palustris sp. nov., novel members of Usitatibacteraceae fam. nov. within the order Nitrosomonadales isolated from soil.</title>
        <authorList>
            <person name="Huber K.J."/>
            <person name="Neumann-Schaal M."/>
            <person name="Geppert A."/>
            <person name="Luckner M."/>
            <person name="Wanner G."/>
            <person name="Overmann J."/>
        </authorList>
    </citation>
    <scope>NUCLEOTIDE SEQUENCE [LARGE SCALE GENOMIC DNA]</scope>
    <source>
        <strain evidence="11 12">Swamp67</strain>
    </source>
</reference>
<dbReference type="GO" id="GO:0004657">
    <property type="term" value="F:proline dehydrogenase activity"/>
    <property type="evidence" value="ECO:0007669"/>
    <property type="project" value="UniProtKB-UniRule"/>
</dbReference>
<dbReference type="PANTHER" id="PTHR42862">
    <property type="entry name" value="DELTA-1-PYRROLINE-5-CARBOXYLATE DEHYDROGENASE 1, ISOFORM A-RELATED"/>
    <property type="match status" value="1"/>
</dbReference>
<dbReference type="InterPro" id="IPR050485">
    <property type="entry name" value="Proline_metab_enzyme"/>
</dbReference>
<feature type="domain" description="Proline dehydrogenase PutA" evidence="9">
    <location>
        <begin position="62"/>
        <end position="174"/>
    </location>
</feature>
<keyword evidence="5" id="KW-0238">DNA-binding</keyword>
<dbReference type="GO" id="GO:0003700">
    <property type="term" value="F:DNA-binding transcription factor activity"/>
    <property type="evidence" value="ECO:0007669"/>
    <property type="project" value="InterPro"/>
</dbReference>
<dbReference type="InterPro" id="IPR029041">
    <property type="entry name" value="FAD-linked_oxidoreductase-like"/>
</dbReference>
<evidence type="ECO:0000313" key="12">
    <source>
        <dbReference type="Proteomes" id="UP000503096"/>
    </source>
</evidence>
<evidence type="ECO:0000313" key="11">
    <source>
        <dbReference type="EMBL" id="QJR16111.1"/>
    </source>
</evidence>
<dbReference type="InterPro" id="IPR024082">
    <property type="entry name" value="PRODH_PutA_dom_II"/>
</dbReference>
<dbReference type="Pfam" id="PF18327">
    <property type="entry name" value="PRODH"/>
    <property type="match status" value="1"/>
</dbReference>
<dbReference type="SUPFAM" id="SSF53720">
    <property type="entry name" value="ALDH-like"/>
    <property type="match status" value="1"/>
</dbReference>
<gene>
    <name evidence="11" type="primary">putA</name>
    <name evidence="11" type="ORF">DSM104440_02940</name>
</gene>
<dbReference type="AlphaFoldDB" id="A0A6M4H953"/>
<dbReference type="Gene3D" id="3.40.309.10">
    <property type="entry name" value="Aldehyde Dehydrogenase, Chain A, domain 2"/>
    <property type="match status" value="1"/>
</dbReference>
<keyword evidence="5" id="KW-0285">Flavoprotein</keyword>
<dbReference type="FunCoup" id="A0A6M4H953">
    <property type="interactions" value="286"/>
</dbReference>
<dbReference type="Gene3D" id="1.20.5.550">
    <property type="entry name" value="Single Helix bin"/>
    <property type="match status" value="1"/>
</dbReference>
<feature type="domain" description="Proline utilization A proline dehydrogenase N-terminal" evidence="10">
    <location>
        <begin position="8"/>
        <end position="53"/>
    </location>
</feature>
<evidence type="ECO:0000259" key="7">
    <source>
        <dbReference type="Pfam" id="PF00171"/>
    </source>
</evidence>
<accession>A0A6M4H953</accession>
<keyword evidence="3 5" id="KW-0520">NAD</keyword>
<comment type="pathway">
    <text evidence="5">Amino-acid degradation; L-proline degradation into L-glutamate; L-glutamate from L-proline: step 1/2.</text>
</comment>
<dbReference type="Pfam" id="PF01619">
    <property type="entry name" value="Pro_dh"/>
    <property type="match status" value="1"/>
</dbReference>
<keyword evidence="5" id="KW-0274">FAD</keyword>
<dbReference type="PANTHER" id="PTHR42862:SF1">
    <property type="entry name" value="DELTA-1-PYRROLINE-5-CARBOXYLATE DEHYDROGENASE 2, ISOFORM A-RELATED"/>
    <property type="match status" value="1"/>
</dbReference>
<dbReference type="InterPro" id="IPR016161">
    <property type="entry name" value="Ald_DH/histidinol_DH"/>
</dbReference>
<dbReference type="CDD" id="cd07125">
    <property type="entry name" value="ALDH_PutA-P5CDH"/>
    <property type="match status" value="1"/>
</dbReference>
<dbReference type="UniPathway" id="UPA00261">
    <property type="reaction ID" value="UER00373"/>
</dbReference>
<comment type="similarity">
    <text evidence="5">In the N-terminal section; belongs to the proline dehydrogenase family.</text>
</comment>
<comment type="cofactor">
    <cofactor evidence="5">
        <name>FAD</name>
        <dbReference type="ChEBI" id="CHEBI:57692"/>
    </cofactor>
</comment>
<evidence type="ECO:0000256" key="2">
    <source>
        <dbReference type="ARBA" id="ARBA00023002"/>
    </source>
</evidence>
<feature type="active site" evidence="6">
    <location>
        <position position="827"/>
    </location>
</feature>
<dbReference type="InterPro" id="IPR005933">
    <property type="entry name" value="PutA_C"/>
</dbReference>
<dbReference type="EC" id="1.5.5.2" evidence="5"/>
<sequence>MNQTPSDPRESIRANYLRDEGEAVAELLAIARLDPAAEARVASRARELVETVRAKQKASAGMQSFLQEYDLSSREGVLLMCVAEALLRIPDAATADALIRDKFSQGEWDSHFGKSTSLLVNAGTWGMMLTGRIVSVDDAPAGIGNWVASLAARAGEPVVRLALRQAMKLMAEQFVMGRTIEDALARAATADHAAYRHSYDMLGEAAFTAEDAERYFVAYERAIDAIAASAAQRNAGAHVFAKPGISIKLSALHPRYEHAQRERVMAELTPRIAALAERARKGDIGVTLDAEEADRLDLSLDIFERVFASEALAGWEGFGLAVQAYQKRAPFVIDALAAVARKGGRRIMVRLVKGAYWDSEVKRGQAAGLSEYPVYTRKCNTDVSYLACAARMLAAPDAFYGQFATHNAHTVATILERAKEGQAFEFQRLHGMGDELYSEVTGALGHACRVYAPVGSHEDLLPYLVRRLLENGANTSFVNRIADSAVPVESVIADPVVVASANADKRNPRIPLPANLYGDRRNSGGFVFADEATSAPFLAALEPLLARTDWTAAPLVKGRAWPGTKVEIRDPSNGRAVGSVMEAETKLVDQAFSAAVAATMPDAQARATILEAAADKLEAKRVELIALLAREAGKTLPDALGEVREAADFCRYYALLARRHFAAPETLAGPTGESNDLRLAGRGPFVCISPWNFPLAIFVGQVAAAFAAGNPVIAKPAEQTPLIAFQAIRILLEAGVPPDALALLPGRGETLGAMLVADPRTAGVAFTGSTGTARAINRALAAREGPIVPFIAETGGLNAMLVDSSALPEQVVADVIASSFNSAGQRCSALRVLCLQKEIAPRVLSLLEGATKELVLGDPARLATDVGPVIDAESLSMLLSHSTQLDRTAKLVCRAKMPAGEGGNFFAPCAYELPSLDAIDKEVFGPILHVVTFASGELEPMLAAINAKGYGLTLGVHSRIEETVEFIRRRACVGNLYVNRNMIGATVGVQPFGGEGLSGTGPKAGGPHYLFRFAVERTFTVNTAAAGGNATLIANAE</sequence>
<dbReference type="InterPro" id="IPR016162">
    <property type="entry name" value="Ald_DH_N"/>
</dbReference>
<dbReference type="Gene3D" id="1.20.5.460">
    <property type="entry name" value="Single helix bin"/>
    <property type="match status" value="1"/>
</dbReference>
<keyword evidence="12" id="KW-1185">Reference proteome</keyword>
<dbReference type="GO" id="GO:0003842">
    <property type="term" value="F:L-glutamate gamma-semialdehyde dehydrogenase activity"/>
    <property type="evidence" value="ECO:0007669"/>
    <property type="project" value="UniProtKB-UniRule"/>
</dbReference>
<dbReference type="EMBL" id="CP053073">
    <property type="protein sequence ID" value="QJR16111.1"/>
    <property type="molecule type" value="Genomic_DNA"/>
</dbReference>
<evidence type="ECO:0000256" key="6">
    <source>
        <dbReference type="PIRSR" id="PIRSR000197-1"/>
    </source>
</evidence>
<dbReference type="InterPro" id="IPR024090">
    <property type="entry name" value="PRODH_PutA_dom_I"/>
</dbReference>
<evidence type="ECO:0000256" key="5">
    <source>
        <dbReference type="PIRNR" id="PIRNR000197"/>
    </source>
</evidence>
<evidence type="ECO:0000256" key="1">
    <source>
        <dbReference type="ARBA" id="ARBA00004786"/>
    </source>
</evidence>
<dbReference type="Pfam" id="PF00171">
    <property type="entry name" value="Aldedh"/>
    <property type="match status" value="1"/>
</dbReference>
<dbReference type="FunFam" id="3.40.309.10:FF:000005">
    <property type="entry name" value="1-pyrroline-5-carboxylate dehydrogenase 1"/>
    <property type="match status" value="1"/>
</dbReference>
<dbReference type="InterPro" id="IPR016163">
    <property type="entry name" value="Ald_DH_C"/>
</dbReference>
<keyword evidence="5" id="KW-0642">Proline metabolism</keyword>
<comment type="catalytic activity">
    <reaction evidence="5">
        <text>L-proline + a quinone = (S)-1-pyrroline-5-carboxylate + a quinol + H(+)</text>
        <dbReference type="Rhea" id="RHEA:23784"/>
        <dbReference type="ChEBI" id="CHEBI:15378"/>
        <dbReference type="ChEBI" id="CHEBI:17388"/>
        <dbReference type="ChEBI" id="CHEBI:24646"/>
        <dbReference type="ChEBI" id="CHEBI:60039"/>
        <dbReference type="ChEBI" id="CHEBI:132124"/>
        <dbReference type="EC" id="1.5.5.2"/>
    </reaction>
</comment>
<dbReference type="InterPro" id="IPR024089">
    <property type="entry name" value="PRODH_PutA_dom_I/II"/>
</dbReference>
<evidence type="ECO:0000256" key="3">
    <source>
        <dbReference type="ARBA" id="ARBA00023027"/>
    </source>
</evidence>
<dbReference type="KEGG" id="upl:DSM104440_02940"/>
<dbReference type="SUPFAM" id="SSF81935">
    <property type="entry name" value="N-terminal domain of bifunctional PutA protein"/>
    <property type="match status" value="1"/>
</dbReference>
<dbReference type="NCBIfam" id="NF008869">
    <property type="entry name" value="PRK11904.1"/>
    <property type="match status" value="1"/>
</dbReference>
<dbReference type="GO" id="GO:0010133">
    <property type="term" value="P:L-proline catabolic process to L-glutamate"/>
    <property type="evidence" value="ECO:0007669"/>
    <property type="project" value="UniProtKB-UniRule"/>
</dbReference>
<keyword evidence="5" id="KW-0805">Transcription regulation</keyword>
<feature type="domain" description="Aldehyde dehydrogenase" evidence="7">
    <location>
        <begin position="564"/>
        <end position="1013"/>
    </location>
</feature>
<dbReference type="PIRSF" id="PIRSF000197">
    <property type="entry name" value="Bifunct_PutA"/>
    <property type="match status" value="1"/>
</dbReference>
<protein>
    <recommendedName>
        <fullName evidence="5">Bifunctional protein PutA</fullName>
    </recommendedName>
    <domain>
        <recommendedName>
            <fullName evidence="5">Proline dehydrogenase</fullName>
            <ecNumber evidence="5">1.5.5.2</ecNumber>
        </recommendedName>
        <alternativeName>
            <fullName evidence="5">Proline oxidase</fullName>
        </alternativeName>
    </domain>
    <domain>
        <recommendedName>
            <fullName evidence="5">Delta-1-pyrroline-5-carboxylate dehydrogenase</fullName>
            <shortName evidence="5">P5C dehydrogenase</shortName>
            <ecNumber evidence="5">1.2.1.88</ecNumber>
        </recommendedName>
        <alternativeName>
            <fullName evidence="5">L-glutamate gamma-semialdehyde dehydrogenase</fullName>
        </alternativeName>
    </domain>
</protein>
<comment type="catalytic activity">
    <reaction evidence="4 5">
        <text>L-glutamate 5-semialdehyde + NAD(+) + H2O = L-glutamate + NADH + 2 H(+)</text>
        <dbReference type="Rhea" id="RHEA:30235"/>
        <dbReference type="ChEBI" id="CHEBI:15377"/>
        <dbReference type="ChEBI" id="CHEBI:15378"/>
        <dbReference type="ChEBI" id="CHEBI:29985"/>
        <dbReference type="ChEBI" id="CHEBI:57540"/>
        <dbReference type="ChEBI" id="CHEBI:57945"/>
        <dbReference type="ChEBI" id="CHEBI:58066"/>
        <dbReference type="EC" id="1.2.1.88"/>
    </reaction>
</comment>
<dbReference type="Gene3D" id="3.40.605.10">
    <property type="entry name" value="Aldehyde Dehydrogenase, Chain A, domain 1"/>
    <property type="match status" value="1"/>
</dbReference>
<dbReference type="NCBIfam" id="TIGR01238">
    <property type="entry name" value="D1pyr5carbox3"/>
    <property type="match status" value="1"/>
</dbReference>
<evidence type="ECO:0000259" key="9">
    <source>
        <dbReference type="Pfam" id="PF14850"/>
    </source>
</evidence>
<dbReference type="InParanoid" id="A0A6M4H953"/>
<dbReference type="InterPro" id="IPR002872">
    <property type="entry name" value="Proline_DH_dom"/>
</dbReference>
<comment type="pathway">
    <text evidence="1 5">Amino-acid degradation; L-proline degradation into L-glutamate; L-glutamate from L-proline: step 2/2.</text>
</comment>
<feature type="active site" evidence="6">
    <location>
        <position position="793"/>
    </location>
</feature>
<keyword evidence="5" id="KW-0678">Repressor</keyword>
<organism evidence="11 12">
    <name type="scientific">Usitatibacter palustris</name>
    <dbReference type="NCBI Taxonomy" id="2732487"/>
    <lineage>
        <taxon>Bacteria</taxon>
        <taxon>Pseudomonadati</taxon>
        <taxon>Pseudomonadota</taxon>
        <taxon>Betaproteobacteria</taxon>
        <taxon>Nitrosomonadales</taxon>
        <taxon>Usitatibacteraceae</taxon>
        <taxon>Usitatibacter</taxon>
    </lineage>
</organism>
<dbReference type="InterPro" id="IPR015590">
    <property type="entry name" value="Aldehyde_DH_dom"/>
</dbReference>
<proteinExistence type="inferred from homology"/>
<comment type="function">
    <text evidence="5">Oxidizes proline to glutamate for use as a carbon and nitrogen source.</text>
</comment>
<dbReference type="InterPro" id="IPR025703">
    <property type="entry name" value="Bifunct_PutA"/>
</dbReference>
<comment type="similarity">
    <text evidence="5">In the C-terminal section; belongs to the aldehyde dehydrogenase family.</text>
</comment>
<feature type="domain" description="Proline dehydrogenase" evidence="8">
    <location>
        <begin position="184"/>
        <end position="480"/>
    </location>
</feature>
<dbReference type="Gene3D" id="3.20.20.220">
    <property type="match status" value="1"/>
</dbReference>
<dbReference type="Pfam" id="PF14850">
    <property type="entry name" value="Pro_dh-DNA_bdg"/>
    <property type="match status" value="1"/>
</dbReference>
<dbReference type="InterPro" id="IPR016160">
    <property type="entry name" value="Ald_DH_CS_CYS"/>
</dbReference>
<dbReference type="GO" id="GO:0009898">
    <property type="term" value="C:cytoplasmic side of plasma membrane"/>
    <property type="evidence" value="ECO:0007669"/>
    <property type="project" value="TreeGrafter"/>
</dbReference>
<dbReference type="PROSITE" id="PS00070">
    <property type="entry name" value="ALDEHYDE_DEHYDR_CYS"/>
    <property type="match status" value="1"/>
</dbReference>